<evidence type="ECO:0000313" key="3">
    <source>
        <dbReference type="Proteomes" id="UP000294567"/>
    </source>
</evidence>
<dbReference type="AlphaFoldDB" id="A0A4R3KMM4"/>
<gene>
    <name evidence="2" type="ORF">EDD65_1207</name>
</gene>
<sequence length="219" mass="25379">MNKYIYLIAFAIMPILNMIRKIVIGQAYELRHYITLFIPILIYIFLGYFITSYLKKHDFSNKFMAVTIGVLVGIDQIAKLIIYRFLGNKVITLPGNLFMLKIVKNEQISALFNILGLTLPGWITTIARLMVLIVLLIFYRYCEEKYQKDSYLNLTKILTYAMVICSIMDSALWGYTLDFIVFKGLQAIDIKDIYAQLGIGTLLMYGIKNDLFVIKKYNN</sequence>
<accession>A0A4R3KMM4</accession>
<reference evidence="2 3" key="1">
    <citation type="submission" date="2019-03" db="EMBL/GenBank/DDBJ databases">
        <title>Genomic Encyclopedia of Type Strains, Phase IV (KMG-IV): sequencing the most valuable type-strain genomes for metagenomic binning, comparative biology and taxonomic classification.</title>
        <authorList>
            <person name="Goeker M."/>
        </authorList>
    </citation>
    <scope>NUCLEOTIDE SEQUENCE [LARGE SCALE GENOMIC DNA]</scope>
    <source>
        <strain evidence="2 3">DSM 26752</strain>
    </source>
</reference>
<dbReference type="Proteomes" id="UP000294567">
    <property type="component" value="Unassembled WGS sequence"/>
</dbReference>
<keyword evidence="3" id="KW-1185">Reference proteome</keyword>
<dbReference type="OrthoDB" id="1653128at2"/>
<feature type="transmembrane region" description="Helical" evidence="1">
    <location>
        <begin position="63"/>
        <end position="86"/>
    </location>
</feature>
<dbReference type="GO" id="GO:0006508">
    <property type="term" value="P:proteolysis"/>
    <property type="evidence" value="ECO:0007669"/>
    <property type="project" value="InterPro"/>
</dbReference>
<dbReference type="GO" id="GO:0004190">
    <property type="term" value="F:aspartic-type endopeptidase activity"/>
    <property type="evidence" value="ECO:0007669"/>
    <property type="project" value="InterPro"/>
</dbReference>
<evidence type="ECO:0000256" key="1">
    <source>
        <dbReference type="SAM" id="Phobius"/>
    </source>
</evidence>
<dbReference type="RefSeq" id="WP_132029709.1">
    <property type="nucleotide sequence ID" value="NZ_CP068564.1"/>
</dbReference>
<keyword evidence="1" id="KW-0812">Transmembrane</keyword>
<keyword evidence="1" id="KW-1133">Transmembrane helix</keyword>
<dbReference type="Pfam" id="PF01252">
    <property type="entry name" value="Peptidase_A8"/>
    <property type="match status" value="1"/>
</dbReference>
<dbReference type="InterPro" id="IPR001872">
    <property type="entry name" value="Peptidase_A8"/>
</dbReference>
<feature type="transmembrane region" description="Helical" evidence="1">
    <location>
        <begin position="119"/>
        <end position="139"/>
    </location>
</feature>
<feature type="transmembrane region" description="Helical" evidence="1">
    <location>
        <begin position="193"/>
        <end position="214"/>
    </location>
</feature>
<dbReference type="EMBL" id="SMAE01000020">
    <property type="protein sequence ID" value="TCS85598.1"/>
    <property type="molecule type" value="Genomic_DNA"/>
</dbReference>
<name>A0A4R3KMM4_9FIRM</name>
<proteinExistence type="predicted"/>
<dbReference type="GO" id="GO:0016020">
    <property type="term" value="C:membrane"/>
    <property type="evidence" value="ECO:0007669"/>
    <property type="project" value="InterPro"/>
</dbReference>
<feature type="transmembrane region" description="Helical" evidence="1">
    <location>
        <begin position="151"/>
        <end position="173"/>
    </location>
</feature>
<comment type="caution">
    <text evidence="2">The sequence shown here is derived from an EMBL/GenBank/DDBJ whole genome shotgun (WGS) entry which is preliminary data.</text>
</comment>
<feature type="transmembrane region" description="Helical" evidence="1">
    <location>
        <begin position="30"/>
        <end position="51"/>
    </location>
</feature>
<evidence type="ECO:0000313" key="2">
    <source>
        <dbReference type="EMBL" id="TCS85598.1"/>
    </source>
</evidence>
<keyword evidence="1" id="KW-0472">Membrane</keyword>
<protein>
    <submittedName>
        <fullName evidence="2">Signal peptidase (SPase) II</fullName>
    </submittedName>
</protein>
<feature type="transmembrane region" description="Helical" evidence="1">
    <location>
        <begin position="5"/>
        <end position="24"/>
    </location>
</feature>
<organism evidence="2 3">
    <name type="scientific">Keratinibaculum paraultunense</name>
    <dbReference type="NCBI Taxonomy" id="1278232"/>
    <lineage>
        <taxon>Bacteria</taxon>
        <taxon>Bacillati</taxon>
        <taxon>Bacillota</taxon>
        <taxon>Tissierellia</taxon>
        <taxon>Tissierellales</taxon>
        <taxon>Tepidimicrobiaceae</taxon>
        <taxon>Keratinibaculum</taxon>
    </lineage>
</organism>